<evidence type="ECO:0000256" key="5">
    <source>
        <dbReference type="ARBA" id="ARBA00023002"/>
    </source>
</evidence>
<dbReference type="STRING" id="97972.A0A2V1E633"/>
<comment type="cofactor">
    <cofactor evidence="1 8">
        <name>heme</name>
        <dbReference type="ChEBI" id="CHEBI:30413"/>
    </cofactor>
</comment>
<dbReference type="GO" id="GO:0016705">
    <property type="term" value="F:oxidoreductase activity, acting on paired donors, with incorporation or reduction of molecular oxygen"/>
    <property type="evidence" value="ECO:0007669"/>
    <property type="project" value="InterPro"/>
</dbReference>
<protein>
    <submittedName>
        <fullName evidence="9">Cytochrome P450 monooxygenase-like protein</fullName>
    </submittedName>
</protein>
<dbReference type="InterPro" id="IPR002401">
    <property type="entry name" value="Cyt_P450_E_grp-I"/>
</dbReference>
<comment type="pathway">
    <text evidence="2">Secondary metabolite biosynthesis.</text>
</comment>
<dbReference type="OrthoDB" id="10029320at2759"/>
<evidence type="ECO:0000256" key="3">
    <source>
        <dbReference type="ARBA" id="ARBA00022617"/>
    </source>
</evidence>
<reference evidence="9 10" key="1">
    <citation type="journal article" date="2018" name="Sci. Rep.">
        <title>Comparative genomics provides insights into the lifestyle and reveals functional heterogeneity of dark septate endophytic fungi.</title>
        <authorList>
            <person name="Knapp D.G."/>
            <person name="Nemeth J.B."/>
            <person name="Barry K."/>
            <person name="Hainaut M."/>
            <person name="Henrissat B."/>
            <person name="Johnson J."/>
            <person name="Kuo A."/>
            <person name="Lim J.H.P."/>
            <person name="Lipzen A."/>
            <person name="Nolan M."/>
            <person name="Ohm R.A."/>
            <person name="Tamas L."/>
            <person name="Grigoriev I.V."/>
            <person name="Spatafora J.W."/>
            <person name="Nagy L.G."/>
            <person name="Kovacs G.M."/>
        </authorList>
    </citation>
    <scope>NUCLEOTIDE SEQUENCE [LARGE SCALE GENOMIC DNA]</scope>
    <source>
        <strain evidence="9 10">DSE2036</strain>
    </source>
</reference>
<dbReference type="Proteomes" id="UP000244855">
    <property type="component" value="Unassembled WGS sequence"/>
</dbReference>
<name>A0A2V1E633_9PLEO</name>
<dbReference type="SUPFAM" id="SSF48264">
    <property type="entry name" value="Cytochrome P450"/>
    <property type="match status" value="1"/>
</dbReference>
<evidence type="ECO:0000313" key="10">
    <source>
        <dbReference type="Proteomes" id="UP000244855"/>
    </source>
</evidence>
<dbReference type="PANTHER" id="PTHR24305">
    <property type="entry name" value="CYTOCHROME P450"/>
    <property type="match status" value="1"/>
</dbReference>
<sequence length="533" mass="61201">MYLLLATSLFALTSAFISRFLYKAWLIRRYMRSLQRQGLPMPPHNLLFGHLLVAAQIQRSLPSDAHGHYLADQLRQRYPSLGPTFYLDLWPVSDPMLIVTDPDAIAQFAQDRLLPKHPGVKTFMYPITGGYDLNCLEGETWKFWRKVFNPGFSAGHMQSLVPSIVEEVEKFRSDLMERARDGKMFLFEDHALKLAIDVIGRVALDTKLNVQGQPSPWITALLHQRQWAAFGLEMGIVMLINPMRYFHMWNNRRIMDKYIDRDLDERYNQAQGNSKSKTIIDLALNVYSDGGTMDKVFRKYARSQMKVFIFAGHDATSTTICYAWLLLSRNPRVLAKLRIEHDNVLGPDREKASEKLVSDPTLCNSLPYTLAVIKETLRLFPVVSSPRKGQKGFLLTDREGRQFPTEHCLVWAVHHGLHHNPLWWPRVEEFLPERFMPDNDDATLKPQKNAWRPFEFGPRACIGTELALTELKLVLALTAREFDFSEAFDEWDATHKPKGIKTVDGERAYQIQLGSAHPVDGFPVRMSSRSGTI</sequence>
<evidence type="ECO:0000256" key="1">
    <source>
        <dbReference type="ARBA" id="ARBA00001971"/>
    </source>
</evidence>
<dbReference type="Gene3D" id="1.10.630.10">
    <property type="entry name" value="Cytochrome P450"/>
    <property type="match status" value="1"/>
</dbReference>
<evidence type="ECO:0000256" key="6">
    <source>
        <dbReference type="ARBA" id="ARBA00023004"/>
    </source>
</evidence>
<dbReference type="InterPro" id="IPR036396">
    <property type="entry name" value="Cyt_P450_sf"/>
</dbReference>
<gene>
    <name evidence="9" type="ORF">DM02DRAFT_610488</name>
</gene>
<dbReference type="PANTHER" id="PTHR24305:SF107">
    <property type="entry name" value="P450, PUTATIVE (EUROFUNG)-RELATED"/>
    <property type="match status" value="1"/>
</dbReference>
<dbReference type="InterPro" id="IPR001128">
    <property type="entry name" value="Cyt_P450"/>
</dbReference>
<feature type="binding site" description="axial binding residue" evidence="8">
    <location>
        <position position="461"/>
    </location>
    <ligand>
        <name>heme</name>
        <dbReference type="ChEBI" id="CHEBI:30413"/>
    </ligand>
    <ligandPart>
        <name>Fe</name>
        <dbReference type="ChEBI" id="CHEBI:18248"/>
    </ligandPart>
</feature>
<dbReference type="CDD" id="cd11051">
    <property type="entry name" value="CYP59-like"/>
    <property type="match status" value="1"/>
</dbReference>
<dbReference type="PRINTS" id="PR00385">
    <property type="entry name" value="P450"/>
</dbReference>
<organism evidence="9 10">
    <name type="scientific">Periconia macrospinosa</name>
    <dbReference type="NCBI Taxonomy" id="97972"/>
    <lineage>
        <taxon>Eukaryota</taxon>
        <taxon>Fungi</taxon>
        <taxon>Dikarya</taxon>
        <taxon>Ascomycota</taxon>
        <taxon>Pezizomycotina</taxon>
        <taxon>Dothideomycetes</taxon>
        <taxon>Pleosporomycetidae</taxon>
        <taxon>Pleosporales</taxon>
        <taxon>Massarineae</taxon>
        <taxon>Periconiaceae</taxon>
        <taxon>Periconia</taxon>
    </lineage>
</organism>
<proteinExistence type="predicted"/>
<dbReference type="GO" id="GO:0020037">
    <property type="term" value="F:heme binding"/>
    <property type="evidence" value="ECO:0007669"/>
    <property type="project" value="InterPro"/>
</dbReference>
<dbReference type="GO" id="GO:0004497">
    <property type="term" value="F:monooxygenase activity"/>
    <property type="evidence" value="ECO:0007669"/>
    <property type="project" value="UniProtKB-KW"/>
</dbReference>
<dbReference type="EMBL" id="KZ805312">
    <property type="protein sequence ID" value="PVI05806.1"/>
    <property type="molecule type" value="Genomic_DNA"/>
</dbReference>
<dbReference type="PRINTS" id="PR00463">
    <property type="entry name" value="EP450I"/>
</dbReference>
<keyword evidence="3 8" id="KW-0349">Heme</keyword>
<dbReference type="Pfam" id="PF00067">
    <property type="entry name" value="p450"/>
    <property type="match status" value="1"/>
</dbReference>
<dbReference type="InterPro" id="IPR050121">
    <property type="entry name" value="Cytochrome_P450_monoxygenase"/>
</dbReference>
<keyword evidence="4 8" id="KW-0479">Metal-binding</keyword>
<dbReference type="AlphaFoldDB" id="A0A2V1E633"/>
<dbReference type="GO" id="GO:0005506">
    <property type="term" value="F:iron ion binding"/>
    <property type="evidence" value="ECO:0007669"/>
    <property type="project" value="InterPro"/>
</dbReference>
<evidence type="ECO:0000313" key="9">
    <source>
        <dbReference type="EMBL" id="PVI05806.1"/>
    </source>
</evidence>
<keyword evidence="7 9" id="KW-0503">Monooxygenase</keyword>
<evidence type="ECO:0000256" key="7">
    <source>
        <dbReference type="ARBA" id="ARBA00023033"/>
    </source>
</evidence>
<keyword evidence="10" id="KW-1185">Reference proteome</keyword>
<keyword evidence="6 8" id="KW-0408">Iron</keyword>
<evidence type="ECO:0000256" key="4">
    <source>
        <dbReference type="ARBA" id="ARBA00022723"/>
    </source>
</evidence>
<evidence type="ECO:0000256" key="2">
    <source>
        <dbReference type="ARBA" id="ARBA00005179"/>
    </source>
</evidence>
<accession>A0A2V1E633</accession>
<evidence type="ECO:0000256" key="8">
    <source>
        <dbReference type="PIRSR" id="PIRSR602401-1"/>
    </source>
</evidence>
<keyword evidence="5" id="KW-0560">Oxidoreductase</keyword>